<feature type="transmembrane region" description="Helical" evidence="1">
    <location>
        <begin position="284"/>
        <end position="302"/>
    </location>
</feature>
<dbReference type="Proteomes" id="UP000265703">
    <property type="component" value="Unassembled WGS sequence"/>
</dbReference>
<comment type="caution">
    <text evidence="2">The sequence shown here is derived from an EMBL/GenBank/DDBJ whole genome shotgun (WGS) entry which is preliminary data.</text>
</comment>
<feature type="transmembrane region" description="Helical" evidence="1">
    <location>
        <begin position="134"/>
        <end position="154"/>
    </location>
</feature>
<dbReference type="EMBL" id="QKYT01000001">
    <property type="protein sequence ID" value="RIA99763.1"/>
    <property type="molecule type" value="Genomic_DNA"/>
</dbReference>
<dbReference type="AlphaFoldDB" id="A0A397TNI6"/>
<evidence type="ECO:0000256" key="1">
    <source>
        <dbReference type="SAM" id="Phobius"/>
    </source>
</evidence>
<feature type="transmembrane region" description="Helical" evidence="1">
    <location>
        <begin position="186"/>
        <end position="215"/>
    </location>
</feature>
<gene>
    <name evidence="2" type="ORF">C1645_746608</name>
</gene>
<sequence>MYVKKIQLQYKYLYNLHSCKSISVFFSFLIINNITMSCVITGDTDIIGPGVRISVYIQCLLALFKTLAKGEEAIESISVGVITSFSLVVSSLAGNLHPAFLLDVSQFVSLLMIANAIAYKTLTYDNCNKYIKKLYFTTLFYTVVDLLIICYNIWLWTTIKWKLPAQPCGHDVKFFLFFFPLDPSGWIRIIILISNYFALLPSLKSVIWILLPFIFALHEHLNPEKPDNPNMSANLDPNVENIDDLENPDILNILDLERPKSLEEKSNNSEHNNSENDDQSQARLGLACCLLVISVPLMAIFIASTEVSVQKNPISNIWDWGFGQVMALVLAVADAIRTIIVVYDNVSSVI</sequence>
<feature type="transmembrane region" description="Helical" evidence="1">
    <location>
        <begin position="322"/>
        <end position="343"/>
    </location>
</feature>
<keyword evidence="3" id="KW-1185">Reference proteome</keyword>
<proteinExistence type="predicted"/>
<dbReference type="OrthoDB" id="3351993at2759"/>
<evidence type="ECO:0000313" key="2">
    <source>
        <dbReference type="EMBL" id="RIA99763.1"/>
    </source>
</evidence>
<feature type="transmembrane region" description="Helical" evidence="1">
    <location>
        <begin position="100"/>
        <end position="122"/>
    </location>
</feature>
<feature type="transmembrane region" description="Helical" evidence="1">
    <location>
        <begin position="12"/>
        <end position="34"/>
    </location>
</feature>
<protein>
    <submittedName>
        <fullName evidence="2">Uncharacterized protein</fullName>
    </submittedName>
</protein>
<name>A0A397TNI6_9GLOM</name>
<evidence type="ECO:0000313" key="3">
    <source>
        <dbReference type="Proteomes" id="UP000265703"/>
    </source>
</evidence>
<keyword evidence="1" id="KW-1133">Transmembrane helix</keyword>
<keyword evidence="1" id="KW-0472">Membrane</keyword>
<reference evidence="2 3" key="1">
    <citation type="submission" date="2018-06" db="EMBL/GenBank/DDBJ databases">
        <title>Comparative genomics reveals the genomic features of Rhizophagus irregularis, R. cerebriforme, R. diaphanum and Gigaspora rosea, and their symbiotic lifestyle signature.</title>
        <authorList>
            <person name="Morin E."/>
            <person name="San Clemente H."/>
            <person name="Chen E.C.H."/>
            <person name="De La Providencia I."/>
            <person name="Hainaut M."/>
            <person name="Kuo A."/>
            <person name="Kohler A."/>
            <person name="Murat C."/>
            <person name="Tang N."/>
            <person name="Roy S."/>
            <person name="Loubradou J."/>
            <person name="Henrissat B."/>
            <person name="Grigoriev I.V."/>
            <person name="Corradi N."/>
            <person name="Roux C."/>
            <person name="Martin F.M."/>
        </authorList>
    </citation>
    <scope>NUCLEOTIDE SEQUENCE [LARGE SCALE GENOMIC DNA]</scope>
    <source>
        <strain evidence="2 3">DAOM 227022</strain>
    </source>
</reference>
<organism evidence="2 3">
    <name type="scientific">Glomus cerebriforme</name>
    <dbReference type="NCBI Taxonomy" id="658196"/>
    <lineage>
        <taxon>Eukaryota</taxon>
        <taxon>Fungi</taxon>
        <taxon>Fungi incertae sedis</taxon>
        <taxon>Mucoromycota</taxon>
        <taxon>Glomeromycotina</taxon>
        <taxon>Glomeromycetes</taxon>
        <taxon>Glomerales</taxon>
        <taxon>Glomeraceae</taxon>
        <taxon>Glomus</taxon>
    </lineage>
</organism>
<keyword evidence="1" id="KW-0812">Transmembrane</keyword>
<accession>A0A397TNI6</accession>